<proteinExistence type="predicted"/>
<evidence type="ECO:0000313" key="1">
    <source>
        <dbReference type="EMBL" id="CAG9114306.1"/>
    </source>
</evidence>
<dbReference type="AlphaFoldDB" id="A0A8S4EG18"/>
<keyword evidence="2" id="KW-1185">Reference proteome</keyword>
<evidence type="ECO:0000313" key="2">
    <source>
        <dbReference type="Proteomes" id="UP000653454"/>
    </source>
</evidence>
<organism evidence="1 2">
    <name type="scientific">Plutella xylostella</name>
    <name type="common">Diamondback moth</name>
    <name type="synonym">Plutella maculipennis</name>
    <dbReference type="NCBI Taxonomy" id="51655"/>
    <lineage>
        <taxon>Eukaryota</taxon>
        <taxon>Metazoa</taxon>
        <taxon>Ecdysozoa</taxon>
        <taxon>Arthropoda</taxon>
        <taxon>Hexapoda</taxon>
        <taxon>Insecta</taxon>
        <taxon>Pterygota</taxon>
        <taxon>Neoptera</taxon>
        <taxon>Endopterygota</taxon>
        <taxon>Lepidoptera</taxon>
        <taxon>Glossata</taxon>
        <taxon>Ditrysia</taxon>
        <taxon>Yponomeutoidea</taxon>
        <taxon>Plutellidae</taxon>
        <taxon>Plutella</taxon>
    </lineage>
</organism>
<name>A0A8S4EG18_PLUXY</name>
<sequence>MSSTASMKACTRWGEVSKMLGHTWLSRCTSASSQPNP</sequence>
<comment type="caution">
    <text evidence="1">The sequence shown here is derived from an EMBL/GenBank/DDBJ whole genome shotgun (WGS) entry which is preliminary data.</text>
</comment>
<dbReference type="Proteomes" id="UP000653454">
    <property type="component" value="Unassembled WGS sequence"/>
</dbReference>
<reference evidence="1" key="1">
    <citation type="submission" date="2020-11" db="EMBL/GenBank/DDBJ databases">
        <authorList>
            <person name="Whiteford S."/>
        </authorList>
    </citation>
    <scope>NUCLEOTIDE SEQUENCE</scope>
</reference>
<accession>A0A8S4EG18</accession>
<dbReference type="EMBL" id="CAJHNJ030000016">
    <property type="protein sequence ID" value="CAG9114306.1"/>
    <property type="molecule type" value="Genomic_DNA"/>
</dbReference>
<gene>
    <name evidence="1" type="ORF">PLXY2_LOCUS5641</name>
</gene>
<protein>
    <submittedName>
        <fullName evidence="1">(diamondback moth) hypothetical protein</fullName>
    </submittedName>
</protein>